<dbReference type="KEGG" id="lcre:Pla8534_55530"/>
<organism evidence="1 2">
    <name type="scientific">Lignipirellula cremea</name>
    <dbReference type="NCBI Taxonomy" id="2528010"/>
    <lineage>
        <taxon>Bacteria</taxon>
        <taxon>Pseudomonadati</taxon>
        <taxon>Planctomycetota</taxon>
        <taxon>Planctomycetia</taxon>
        <taxon>Pirellulales</taxon>
        <taxon>Pirellulaceae</taxon>
        <taxon>Lignipirellula</taxon>
    </lineage>
</organism>
<accession>A0A518E0T4</accession>
<protein>
    <submittedName>
        <fullName evidence="1">Uncharacterized protein</fullName>
    </submittedName>
</protein>
<name>A0A518E0T4_9BACT</name>
<keyword evidence="2" id="KW-1185">Reference proteome</keyword>
<dbReference type="RefSeq" id="WP_145056460.1">
    <property type="nucleotide sequence ID" value="NZ_CP036433.1"/>
</dbReference>
<dbReference type="Proteomes" id="UP000317648">
    <property type="component" value="Chromosome"/>
</dbReference>
<proteinExistence type="predicted"/>
<dbReference type="AlphaFoldDB" id="A0A518E0T4"/>
<evidence type="ECO:0000313" key="2">
    <source>
        <dbReference type="Proteomes" id="UP000317648"/>
    </source>
</evidence>
<dbReference type="EMBL" id="CP036433">
    <property type="protein sequence ID" value="QDU97700.1"/>
    <property type="molecule type" value="Genomic_DNA"/>
</dbReference>
<reference evidence="1 2" key="1">
    <citation type="submission" date="2019-02" db="EMBL/GenBank/DDBJ databases">
        <title>Deep-cultivation of Planctomycetes and their phenomic and genomic characterization uncovers novel biology.</title>
        <authorList>
            <person name="Wiegand S."/>
            <person name="Jogler M."/>
            <person name="Boedeker C."/>
            <person name="Pinto D."/>
            <person name="Vollmers J."/>
            <person name="Rivas-Marin E."/>
            <person name="Kohn T."/>
            <person name="Peeters S.H."/>
            <person name="Heuer A."/>
            <person name="Rast P."/>
            <person name="Oberbeckmann S."/>
            <person name="Bunk B."/>
            <person name="Jeske O."/>
            <person name="Meyerdierks A."/>
            <person name="Storesund J.E."/>
            <person name="Kallscheuer N."/>
            <person name="Luecker S."/>
            <person name="Lage O.M."/>
            <person name="Pohl T."/>
            <person name="Merkel B.J."/>
            <person name="Hornburger P."/>
            <person name="Mueller R.-W."/>
            <person name="Bruemmer F."/>
            <person name="Labrenz M."/>
            <person name="Spormann A.M."/>
            <person name="Op den Camp H."/>
            <person name="Overmann J."/>
            <person name="Amann R."/>
            <person name="Jetten M.S.M."/>
            <person name="Mascher T."/>
            <person name="Medema M.H."/>
            <person name="Devos D.P."/>
            <person name="Kaster A.-K."/>
            <person name="Ovreas L."/>
            <person name="Rohde M."/>
            <person name="Galperin M.Y."/>
            <person name="Jogler C."/>
        </authorList>
    </citation>
    <scope>NUCLEOTIDE SEQUENCE [LARGE SCALE GENOMIC DNA]</scope>
    <source>
        <strain evidence="1 2">Pla85_3_4</strain>
    </source>
</reference>
<gene>
    <name evidence="1" type="ORF">Pla8534_55530</name>
</gene>
<evidence type="ECO:0000313" key="1">
    <source>
        <dbReference type="EMBL" id="QDU97700.1"/>
    </source>
</evidence>
<sequence length="262" mass="28659">MALFSPEEFTVKALLQDLADNGRWQTWLLLADFWGDQGDVESQTICLAFAAHQMPLIVAPLPALPNRSDFHFSSGQWNQENLTTFFADAPPYFAAMCCCDFAALVLLAADEQERQDAAPLLQAAQAGLAGEPLSLIWHEALAQAVTLPADQRSRPLYAAAVACNAIHSLHPDGSRSTEFIASMASYLAEFVVQGSPQGTEYEINWQQTRCGRLVLAHRRDPLLRTLLDGCSRNLPEFGPLYLQRLASQDLGLQSLDSAAPGT</sequence>